<organism evidence="1 2">
    <name type="scientific">Acaulospora colombiana</name>
    <dbReference type="NCBI Taxonomy" id="27376"/>
    <lineage>
        <taxon>Eukaryota</taxon>
        <taxon>Fungi</taxon>
        <taxon>Fungi incertae sedis</taxon>
        <taxon>Mucoromycota</taxon>
        <taxon>Glomeromycotina</taxon>
        <taxon>Glomeromycetes</taxon>
        <taxon>Diversisporales</taxon>
        <taxon>Acaulosporaceae</taxon>
        <taxon>Acaulospora</taxon>
    </lineage>
</organism>
<dbReference type="EMBL" id="CAJVPT010002697">
    <property type="protein sequence ID" value="CAG8485595.1"/>
    <property type="molecule type" value="Genomic_DNA"/>
</dbReference>
<evidence type="ECO:0000313" key="2">
    <source>
        <dbReference type="Proteomes" id="UP000789525"/>
    </source>
</evidence>
<comment type="caution">
    <text evidence="1">The sequence shown here is derived from an EMBL/GenBank/DDBJ whole genome shotgun (WGS) entry which is preliminary data.</text>
</comment>
<protein>
    <submittedName>
        <fullName evidence="1">2438_t:CDS:1</fullName>
    </submittedName>
</protein>
<sequence length="241" mass="27593">MLENTPSEFLTVSSDLESLSGRLEIVNRSICSPNYKPHGIPTRPTDKPSQILRITTRRTSSWMIQKGYCRCFRDLAALWTEFGDVNIEREGRQSTWAVSDSGWSTKDGKSAREPIFANIPYIDTLFIQLIILENYSNCAYHIIEHKNESTPRYSPIIPKIVEISGVRAMLKSKWSKPGQYININEDIHYPTTALGARPIQISHLFHNRQRQLRVEHDHSIYGTQEGEGTETEQKVDSGQEE</sequence>
<name>A0ACA9KPD2_9GLOM</name>
<proteinExistence type="predicted"/>
<accession>A0ACA9KPD2</accession>
<dbReference type="Proteomes" id="UP000789525">
    <property type="component" value="Unassembled WGS sequence"/>
</dbReference>
<evidence type="ECO:0000313" key="1">
    <source>
        <dbReference type="EMBL" id="CAG8485595.1"/>
    </source>
</evidence>
<gene>
    <name evidence="1" type="ORF">ACOLOM_LOCUS2167</name>
</gene>
<keyword evidence="2" id="KW-1185">Reference proteome</keyword>
<reference evidence="1" key="1">
    <citation type="submission" date="2021-06" db="EMBL/GenBank/DDBJ databases">
        <authorList>
            <person name="Kallberg Y."/>
            <person name="Tangrot J."/>
            <person name="Rosling A."/>
        </authorList>
    </citation>
    <scope>NUCLEOTIDE SEQUENCE</scope>
    <source>
        <strain evidence="1">CL356</strain>
    </source>
</reference>